<feature type="signal peptide" evidence="1">
    <location>
        <begin position="1"/>
        <end position="41"/>
    </location>
</feature>
<sequence>MNIIREHSMPRRRARGRGARISLLLTALLAGSALFPATASAVGKAPEQICGHTVQGRILEKYREYRDTLGCPQTDEQTAPDGVGRFSVFDGGSIYWSPSTDAHVIWGLIRDKWAAMGWEKGSLGYPTSDELSLPDGAGKRQVFQGGSLYWHPTRSNGVHPVWGLIGQRWGQAGWESGVYGYPITDELQQEGVTQMFEHGPIRWSPNETANPLVPRANAHFFQGSPTPGDLKESATLLPKGPDRGIVVVRGYIGDDGNPVNHSLGNHRLWSTEPEASSKVAIAWDTATGQVGIYVDRSCVGDLPCRNAKPLARTEHAKVVQDDRTPRNEYWVEPYGNGGIRVDVSAVNSFVDVPGSQYADLGRINATFHVYPHGYDDKNKNFTGFDIDTNKDKYPSWEVLRYPRLLADSGSPQALWQGAVWQGSITDLKAPQHLCHRNDPDHAPVNMTCN</sequence>
<proteinExistence type="predicted"/>
<dbReference type="RefSeq" id="WP_344083899.1">
    <property type="nucleotide sequence ID" value="NZ_BAAAHB010000001.1"/>
</dbReference>
<comment type="caution">
    <text evidence="2">The sequence shown here is derived from an EMBL/GenBank/DDBJ whole genome shotgun (WGS) entry which is preliminary data.</text>
</comment>
<organism evidence="2 3">
    <name type="scientific">Streptomyces stramineus</name>
    <dbReference type="NCBI Taxonomy" id="173861"/>
    <lineage>
        <taxon>Bacteria</taxon>
        <taxon>Bacillati</taxon>
        <taxon>Actinomycetota</taxon>
        <taxon>Actinomycetes</taxon>
        <taxon>Kitasatosporales</taxon>
        <taxon>Streptomycetaceae</taxon>
        <taxon>Streptomyces</taxon>
    </lineage>
</organism>
<reference evidence="2 3" key="1">
    <citation type="journal article" date="2019" name="Int. J. Syst. Evol. Microbiol.">
        <title>The Global Catalogue of Microorganisms (GCM) 10K type strain sequencing project: providing services to taxonomists for standard genome sequencing and annotation.</title>
        <authorList>
            <consortium name="The Broad Institute Genomics Platform"/>
            <consortium name="The Broad Institute Genome Sequencing Center for Infectious Disease"/>
            <person name="Wu L."/>
            <person name="Ma J."/>
        </authorList>
    </citation>
    <scope>NUCLEOTIDE SEQUENCE [LARGE SCALE GENOMIC DNA]</scope>
    <source>
        <strain evidence="2 3">JCM 10649</strain>
    </source>
</reference>
<dbReference type="EMBL" id="BAAAHB010000001">
    <property type="protein sequence ID" value="GAA0442893.1"/>
    <property type="molecule type" value="Genomic_DNA"/>
</dbReference>
<keyword evidence="1" id="KW-0732">Signal</keyword>
<keyword evidence="3" id="KW-1185">Reference proteome</keyword>
<evidence type="ECO:0000313" key="2">
    <source>
        <dbReference type="EMBL" id="GAA0442893.1"/>
    </source>
</evidence>
<feature type="chain" id="PRO_5047439594" description="LGFP repeat-containing protein" evidence="1">
    <location>
        <begin position="42"/>
        <end position="449"/>
    </location>
</feature>
<dbReference type="Proteomes" id="UP001499895">
    <property type="component" value="Unassembled WGS sequence"/>
</dbReference>
<gene>
    <name evidence="2" type="ORF">GCM10009544_02080</name>
</gene>
<evidence type="ECO:0000256" key="1">
    <source>
        <dbReference type="SAM" id="SignalP"/>
    </source>
</evidence>
<evidence type="ECO:0000313" key="3">
    <source>
        <dbReference type="Proteomes" id="UP001499895"/>
    </source>
</evidence>
<dbReference type="InterPro" id="IPR013207">
    <property type="entry name" value="LGFP"/>
</dbReference>
<accession>A0ABN0ZC04</accession>
<name>A0ABN0ZC04_9ACTN</name>
<dbReference type="Pfam" id="PF08310">
    <property type="entry name" value="LGFP"/>
    <property type="match status" value="3"/>
</dbReference>
<protein>
    <recommendedName>
        <fullName evidence="4">LGFP repeat-containing protein</fullName>
    </recommendedName>
</protein>
<evidence type="ECO:0008006" key="4">
    <source>
        <dbReference type="Google" id="ProtNLM"/>
    </source>
</evidence>